<dbReference type="PANTHER" id="PTHR11771">
    <property type="entry name" value="LIPOXYGENASE"/>
    <property type="match status" value="1"/>
</dbReference>
<dbReference type="GO" id="GO:0016702">
    <property type="term" value="F:oxidoreductase activity, acting on single donors with incorporation of molecular oxygen, incorporation of two atoms of oxygen"/>
    <property type="evidence" value="ECO:0007669"/>
    <property type="project" value="InterPro"/>
</dbReference>
<evidence type="ECO:0000256" key="3">
    <source>
        <dbReference type="ARBA" id="ARBA00009419"/>
    </source>
</evidence>
<evidence type="ECO:0000256" key="9">
    <source>
        <dbReference type="ARBA" id="ARBA00023098"/>
    </source>
</evidence>
<evidence type="ECO:0000256" key="5">
    <source>
        <dbReference type="ARBA" id="ARBA00022723"/>
    </source>
</evidence>
<dbReference type="FunFam" id="1.20.245.10:FF:000001">
    <property type="entry name" value="Arachidonate 5-lipoxygenase a"/>
    <property type="match status" value="1"/>
</dbReference>
<keyword evidence="7 12" id="KW-0560">Oxidoreductase</keyword>
<dbReference type="Gene3D" id="1.20.245.10">
    <property type="entry name" value="Lipoxygenase-1, Domain 5"/>
    <property type="match status" value="1"/>
</dbReference>
<comment type="pathway">
    <text evidence="2">Lipid metabolism.</text>
</comment>
<dbReference type="AlphaFoldDB" id="A0A834FNK3"/>
<dbReference type="GO" id="GO:0005737">
    <property type="term" value="C:cytoplasm"/>
    <property type="evidence" value="ECO:0007669"/>
    <property type="project" value="UniProtKB-SubCell"/>
</dbReference>
<evidence type="ECO:0000256" key="10">
    <source>
        <dbReference type="PIRSR" id="PIRSR601885-1"/>
    </source>
</evidence>
<comment type="caution">
    <text evidence="15">The sequence shown here is derived from an EMBL/GenBank/DDBJ whole genome shotgun (WGS) entry which is preliminary data.</text>
</comment>
<evidence type="ECO:0000256" key="6">
    <source>
        <dbReference type="ARBA" id="ARBA00022964"/>
    </source>
</evidence>
<dbReference type="PROSITE" id="PS51393">
    <property type="entry name" value="LIPOXYGENASE_3"/>
    <property type="match status" value="1"/>
</dbReference>
<dbReference type="InterPro" id="IPR013819">
    <property type="entry name" value="LipOase_C"/>
</dbReference>
<evidence type="ECO:0000313" key="16">
    <source>
        <dbReference type="Proteomes" id="UP000646548"/>
    </source>
</evidence>
<dbReference type="Pfam" id="PF01477">
    <property type="entry name" value="PLAT"/>
    <property type="match status" value="1"/>
</dbReference>
<evidence type="ECO:0000256" key="2">
    <source>
        <dbReference type="ARBA" id="ARBA00005189"/>
    </source>
</evidence>
<dbReference type="InterPro" id="IPR036226">
    <property type="entry name" value="LipOase_C_sf"/>
</dbReference>
<keyword evidence="9" id="KW-0443">Lipid metabolism</keyword>
<dbReference type="PROSITE" id="PS00711">
    <property type="entry name" value="LIPOXYGENASE_1"/>
    <property type="match status" value="1"/>
</dbReference>
<dbReference type="EMBL" id="WKFB01000058">
    <property type="protein sequence ID" value="KAF6737513.1"/>
    <property type="molecule type" value="Genomic_DNA"/>
</dbReference>
<comment type="cofactor">
    <cofactor evidence="10">
        <name>Fe cation</name>
        <dbReference type="ChEBI" id="CHEBI:24875"/>
    </cofactor>
    <text evidence="10">Binds 1 Fe cation per subunit.</text>
</comment>
<dbReference type="Pfam" id="PF00305">
    <property type="entry name" value="Lipoxygenase"/>
    <property type="match status" value="1"/>
</dbReference>
<keyword evidence="8 10" id="KW-0408">Iron</keyword>
<dbReference type="SUPFAM" id="SSF49723">
    <property type="entry name" value="Lipase/lipooxygenase domain (PLAT/LH2 domain)"/>
    <property type="match status" value="1"/>
</dbReference>
<feature type="binding site" evidence="10">
    <location>
        <position position="268"/>
    </location>
    <ligand>
        <name>Fe cation</name>
        <dbReference type="ChEBI" id="CHEBI:24875"/>
        <note>catalytic</note>
    </ligand>
</feature>
<dbReference type="GO" id="GO:0034440">
    <property type="term" value="P:lipid oxidation"/>
    <property type="evidence" value="ECO:0007669"/>
    <property type="project" value="InterPro"/>
</dbReference>
<dbReference type="InterPro" id="IPR020833">
    <property type="entry name" value="LipOase_Fe_BS"/>
</dbReference>
<reference evidence="15" key="1">
    <citation type="journal article" name="BMC Genomics">
        <title>Long-read sequencing and de novo genome assembly of marine medaka (Oryzias melastigma).</title>
        <authorList>
            <person name="Liang P."/>
            <person name="Saqib H.S.A."/>
            <person name="Ni X."/>
            <person name="Shen Y."/>
        </authorList>
    </citation>
    <scope>NUCLEOTIDE SEQUENCE</scope>
    <source>
        <strain evidence="15">Bigg-433</strain>
    </source>
</reference>
<protein>
    <submittedName>
        <fullName evidence="15">Arachidonate 8S-lipoxygenase</fullName>
    </submittedName>
</protein>
<feature type="domain" description="Lipoxygenase" evidence="14">
    <location>
        <begin position="125"/>
        <end position="566"/>
    </location>
</feature>
<keyword evidence="4" id="KW-0963">Cytoplasm</keyword>
<keyword evidence="5 10" id="KW-0479">Metal-binding</keyword>
<dbReference type="PRINTS" id="PR00467">
    <property type="entry name" value="MAMLPOXGNASE"/>
</dbReference>
<feature type="binding site" evidence="10">
    <location>
        <position position="443"/>
    </location>
    <ligand>
        <name>Fe cation</name>
        <dbReference type="ChEBI" id="CHEBI:24875"/>
        <note>catalytic</note>
    </ligand>
</feature>
<evidence type="ECO:0000313" key="15">
    <source>
        <dbReference type="EMBL" id="KAF6737513.1"/>
    </source>
</evidence>
<comment type="caution">
    <text evidence="11">Lacks conserved residue(s) required for the propagation of feature annotation.</text>
</comment>
<dbReference type="GO" id="GO:0005506">
    <property type="term" value="F:iron ion binding"/>
    <property type="evidence" value="ECO:0007669"/>
    <property type="project" value="InterPro"/>
</dbReference>
<dbReference type="Gene3D" id="3.10.450.60">
    <property type="match status" value="1"/>
</dbReference>
<evidence type="ECO:0000256" key="8">
    <source>
        <dbReference type="ARBA" id="ARBA00023004"/>
    </source>
</evidence>
<evidence type="ECO:0000256" key="7">
    <source>
        <dbReference type="ARBA" id="ARBA00023002"/>
    </source>
</evidence>
<gene>
    <name evidence="15" type="ORF">FQA47_001244</name>
</gene>
<dbReference type="InterPro" id="IPR001024">
    <property type="entry name" value="PLAT/LH2_dom"/>
</dbReference>
<dbReference type="InterPro" id="IPR036392">
    <property type="entry name" value="PLAT/LH2_dom_sf"/>
</dbReference>
<proteinExistence type="inferred from homology"/>
<dbReference type="Proteomes" id="UP000646548">
    <property type="component" value="Unassembled WGS sequence"/>
</dbReference>
<dbReference type="PROSITE" id="PS50095">
    <property type="entry name" value="PLAT"/>
    <property type="match status" value="1"/>
</dbReference>
<evidence type="ECO:0000259" key="13">
    <source>
        <dbReference type="PROSITE" id="PS50095"/>
    </source>
</evidence>
<dbReference type="SUPFAM" id="SSF48484">
    <property type="entry name" value="Lipoxigenase"/>
    <property type="match status" value="1"/>
</dbReference>
<evidence type="ECO:0000259" key="14">
    <source>
        <dbReference type="PROSITE" id="PS51393"/>
    </source>
</evidence>
<evidence type="ECO:0000256" key="4">
    <source>
        <dbReference type="ARBA" id="ARBA00022490"/>
    </source>
</evidence>
<evidence type="ECO:0000256" key="1">
    <source>
        <dbReference type="ARBA" id="ARBA00004496"/>
    </source>
</evidence>
<sequence>MTLEYEVTVFTADPNLSWSLYKSLNITLEGTRGKSEVTSYHKFNLSFFGSNEIKFPVKCSSDLGHLVGIKLEAYWSIPFQSPWYHVRVEAESPIGTIYRFPIHQSIFADKEYFFREGKEYVMNNWKKDSFFGSQFLNGLNPMMIRRIHSLPQNLSVDENMIIPGSSESLKTEMGNGNIFLCDYIILDGVESNTINGKKQYLTAPLVLLHKNQKDEMMPIAIQLKQNPGPDNPVFLPSDSENDWLLAKLFVRSADFNLHELNYHLLRTHLLAEVFGVALKRNLPSVHPVHKILIRHTRYTLQINVMARNDLISQDGVFTEFTASGGAGMLTIMEKSLSNLTYKSLCIPDDIEDRGLKDVKNFYYKEDGLKLWNIMHSFVEDTLSYYYYEDSDVKDDEELQNWIKEIYEHGFLREAKTEIPKSLETKEELFKFVTMVMFTCSAQHAAVNSGQYDFYGWMPNGPPTMQEPPPTEKGTVTEERILKTLPGISIIILGMATSWVLSMQAHDSSFLPDFKRKYFTEHMPCDKIGIFQKKLLKLSKEINKRNEGADLPYTYLDPKLVENSVSI</sequence>
<dbReference type="InterPro" id="IPR000907">
    <property type="entry name" value="LipOase"/>
</dbReference>
<evidence type="ECO:0000256" key="12">
    <source>
        <dbReference type="RuleBase" id="RU003974"/>
    </source>
</evidence>
<organism evidence="15 16">
    <name type="scientific">Oryzias melastigma</name>
    <name type="common">Marine medaka</name>
    <dbReference type="NCBI Taxonomy" id="30732"/>
    <lineage>
        <taxon>Eukaryota</taxon>
        <taxon>Metazoa</taxon>
        <taxon>Chordata</taxon>
        <taxon>Craniata</taxon>
        <taxon>Vertebrata</taxon>
        <taxon>Euteleostomi</taxon>
        <taxon>Actinopterygii</taxon>
        <taxon>Neopterygii</taxon>
        <taxon>Teleostei</taxon>
        <taxon>Neoteleostei</taxon>
        <taxon>Acanthomorphata</taxon>
        <taxon>Ovalentaria</taxon>
        <taxon>Atherinomorphae</taxon>
        <taxon>Beloniformes</taxon>
        <taxon>Adrianichthyidae</taxon>
        <taxon>Oryziinae</taxon>
        <taxon>Oryzias</taxon>
    </lineage>
</organism>
<evidence type="ECO:0000256" key="11">
    <source>
        <dbReference type="PROSITE-ProRule" id="PRU00152"/>
    </source>
</evidence>
<comment type="similarity">
    <text evidence="3 12">Belongs to the lipoxygenase family.</text>
</comment>
<name>A0A834FNK3_ORYME</name>
<comment type="subcellular location">
    <subcellularLocation>
        <location evidence="1">Cytoplasm</location>
    </subcellularLocation>
</comment>
<accession>A0A834FNK3</accession>
<feature type="binding site" evidence="10">
    <location>
        <position position="263"/>
    </location>
    <ligand>
        <name>Fe cation</name>
        <dbReference type="ChEBI" id="CHEBI:24875"/>
        <note>catalytic</note>
    </ligand>
</feature>
<feature type="domain" description="PLAT" evidence="13">
    <location>
        <begin position="3"/>
        <end position="120"/>
    </location>
</feature>
<feature type="binding site" evidence="10">
    <location>
        <position position="566"/>
    </location>
    <ligand>
        <name>Fe cation</name>
        <dbReference type="ChEBI" id="CHEBI:24875"/>
        <note>catalytic</note>
    </ligand>
</feature>
<dbReference type="InterPro" id="IPR001885">
    <property type="entry name" value="LipOase_mml"/>
</dbReference>
<keyword evidence="6 12" id="KW-0223">Dioxygenase</keyword>
<dbReference type="PRINTS" id="PR00087">
    <property type="entry name" value="LIPOXYGENASE"/>
</dbReference>